<dbReference type="SMART" id="SM00343">
    <property type="entry name" value="ZnF_C2HC"/>
    <property type="match status" value="1"/>
</dbReference>
<dbReference type="GO" id="GO:0005737">
    <property type="term" value="C:cytoplasm"/>
    <property type="evidence" value="ECO:0007669"/>
    <property type="project" value="TreeGrafter"/>
</dbReference>
<evidence type="ECO:0000259" key="17">
    <source>
        <dbReference type="PROSITE" id="PS51192"/>
    </source>
</evidence>
<dbReference type="CDD" id="cd18018">
    <property type="entry name" value="DEXHc_RecQ4-like"/>
    <property type="match status" value="1"/>
</dbReference>
<keyword evidence="6" id="KW-0067">ATP-binding</keyword>
<keyword evidence="8" id="KW-0413">Isomerase</keyword>
<feature type="domain" description="Helicase ATP-binding" evidence="17">
    <location>
        <begin position="668"/>
        <end position="845"/>
    </location>
</feature>
<dbReference type="Pfam" id="PF00271">
    <property type="entry name" value="Helicase_C"/>
    <property type="match status" value="1"/>
</dbReference>
<dbReference type="InterPro" id="IPR036875">
    <property type="entry name" value="Znf_CCHC_sf"/>
</dbReference>
<evidence type="ECO:0000313" key="20">
    <source>
        <dbReference type="EnsemblMetazoa" id="LLOJ000078-PA"/>
    </source>
</evidence>
<keyword evidence="4" id="KW-0378">Hydrolase</keyword>
<evidence type="ECO:0000256" key="8">
    <source>
        <dbReference type="ARBA" id="ARBA00023235"/>
    </source>
</evidence>
<feature type="compositionally biased region" description="Basic and acidic residues" evidence="15">
    <location>
        <begin position="328"/>
        <end position="360"/>
    </location>
</feature>
<reference evidence="20" key="3">
    <citation type="submission" date="2020-05" db="UniProtKB">
        <authorList>
            <consortium name="EnsemblMetazoa"/>
        </authorList>
    </citation>
    <scope>IDENTIFICATION</scope>
    <source>
        <strain evidence="20">Jacobina</strain>
    </source>
</reference>
<dbReference type="EMBL" id="GITU01000876">
    <property type="protein sequence ID" value="MBC1169579.1"/>
    <property type="molecule type" value="Transcribed_RNA"/>
</dbReference>
<dbReference type="InterPro" id="IPR001878">
    <property type="entry name" value="Znf_CCHC"/>
</dbReference>
<evidence type="ECO:0000256" key="3">
    <source>
        <dbReference type="ARBA" id="ARBA00022741"/>
    </source>
</evidence>
<evidence type="ECO:0000256" key="9">
    <source>
        <dbReference type="ARBA" id="ARBA00023242"/>
    </source>
</evidence>
<keyword evidence="7" id="KW-0238">DNA-binding</keyword>
<dbReference type="PANTHER" id="PTHR13710">
    <property type="entry name" value="DNA HELICASE RECQ FAMILY MEMBER"/>
    <property type="match status" value="1"/>
</dbReference>
<dbReference type="Gene3D" id="1.10.10.1460">
    <property type="match status" value="1"/>
</dbReference>
<dbReference type="SUPFAM" id="SSF57756">
    <property type="entry name" value="Retrovirus zinc finger-like domains"/>
    <property type="match status" value="1"/>
</dbReference>
<dbReference type="GO" id="GO:0005694">
    <property type="term" value="C:chromosome"/>
    <property type="evidence" value="ECO:0007669"/>
    <property type="project" value="TreeGrafter"/>
</dbReference>
<evidence type="ECO:0000256" key="2">
    <source>
        <dbReference type="ARBA" id="ARBA00005446"/>
    </source>
</evidence>
<evidence type="ECO:0000259" key="18">
    <source>
        <dbReference type="PROSITE" id="PS51194"/>
    </source>
</evidence>
<dbReference type="Gene3D" id="3.40.50.300">
    <property type="entry name" value="P-loop containing nucleotide triphosphate hydrolases"/>
    <property type="match status" value="2"/>
</dbReference>
<comment type="similarity">
    <text evidence="2">Belongs to the helicase family. RecQ subfamily.</text>
</comment>
<dbReference type="GO" id="GO:0016787">
    <property type="term" value="F:hydrolase activity"/>
    <property type="evidence" value="ECO:0007669"/>
    <property type="project" value="UniProtKB-KW"/>
</dbReference>
<evidence type="ECO:0000256" key="14">
    <source>
        <dbReference type="SAM" id="Coils"/>
    </source>
</evidence>
<keyword evidence="14" id="KW-0175">Coiled coil</keyword>
<dbReference type="InterPro" id="IPR004589">
    <property type="entry name" value="DNA_helicase_ATP-dep_RecQ"/>
</dbReference>
<dbReference type="InterPro" id="IPR014001">
    <property type="entry name" value="Helicase_ATP-bd"/>
</dbReference>
<organism evidence="20 21">
    <name type="scientific">Lutzomyia longipalpis</name>
    <name type="common">Sand fly</name>
    <dbReference type="NCBI Taxonomy" id="7200"/>
    <lineage>
        <taxon>Eukaryota</taxon>
        <taxon>Metazoa</taxon>
        <taxon>Ecdysozoa</taxon>
        <taxon>Arthropoda</taxon>
        <taxon>Hexapoda</taxon>
        <taxon>Insecta</taxon>
        <taxon>Pterygota</taxon>
        <taxon>Neoptera</taxon>
        <taxon>Endopterygota</taxon>
        <taxon>Diptera</taxon>
        <taxon>Nematocera</taxon>
        <taxon>Psychodoidea</taxon>
        <taxon>Psychodidae</taxon>
        <taxon>Lutzomyia</taxon>
        <taxon>Lutzomyia</taxon>
    </lineage>
</organism>
<evidence type="ECO:0000259" key="16">
    <source>
        <dbReference type="PROSITE" id="PS50158"/>
    </source>
</evidence>
<name>A0A1B0C865_LUTLO</name>
<dbReference type="InterPro" id="IPR001650">
    <property type="entry name" value="Helicase_C-like"/>
</dbReference>
<feature type="coiled-coil region" evidence="14">
    <location>
        <begin position="3"/>
        <end position="30"/>
    </location>
</feature>
<protein>
    <recommendedName>
        <fullName evidence="11">DNA 3'-5' helicase</fullName>
        <ecNumber evidence="11">5.6.2.4</ecNumber>
    </recommendedName>
</protein>
<dbReference type="VEuPathDB" id="VectorBase:LLONM1_000309"/>
<evidence type="ECO:0000256" key="12">
    <source>
        <dbReference type="ARBA" id="ARBA00049360"/>
    </source>
</evidence>
<evidence type="ECO:0000256" key="4">
    <source>
        <dbReference type="ARBA" id="ARBA00022801"/>
    </source>
</evidence>
<reference evidence="19" key="2">
    <citation type="journal article" date="2020" name="BMC">
        <title>Leishmania infection induces a limited differential gene expression in the sand fly midgut.</title>
        <authorList>
            <person name="Coutinho-Abreu I.V."/>
            <person name="Serafim T.D."/>
            <person name="Meneses C."/>
            <person name="Kamhawi S."/>
            <person name="Oliveira F."/>
            <person name="Valenzuela J.G."/>
        </authorList>
    </citation>
    <scope>NUCLEOTIDE SEQUENCE</scope>
    <source>
        <strain evidence="19">Jacobina</strain>
        <tissue evidence="19">Midgut</tissue>
    </source>
</reference>
<dbReference type="SMART" id="SM00487">
    <property type="entry name" value="DEXDc"/>
    <property type="match status" value="1"/>
</dbReference>
<comment type="catalytic activity">
    <reaction evidence="10">
        <text>Couples ATP hydrolysis with the unwinding of duplex DNA by translocating in the 3'-5' direction.</text>
        <dbReference type="EC" id="5.6.2.4"/>
    </reaction>
</comment>
<evidence type="ECO:0000256" key="7">
    <source>
        <dbReference type="ARBA" id="ARBA00023125"/>
    </source>
</evidence>
<accession>A0A1B0C865</accession>
<keyword evidence="13" id="KW-0479">Metal-binding</keyword>
<evidence type="ECO:0000313" key="21">
    <source>
        <dbReference type="Proteomes" id="UP000092461"/>
    </source>
</evidence>
<dbReference type="Proteomes" id="UP000092461">
    <property type="component" value="Unassembled WGS sequence"/>
</dbReference>
<evidence type="ECO:0000256" key="6">
    <source>
        <dbReference type="ARBA" id="ARBA00022840"/>
    </source>
</evidence>
<evidence type="ECO:0000256" key="15">
    <source>
        <dbReference type="SAM" id="MobiDB-lite"/>
    </source>
</evidence>
<dbReference type="GO" id="GO:0003677">
    <property type="term" value="F:DNA binding"/>
    <property type="evidence" value="ECO:0007669"/>
    <property type="project" value="UniProtKB-KW"/>
</dbReference>
<dbReference type="SUPFAM" id="SSF52540">
    <property type="entry name" value="P-loop containing nucleoside triphosphate hydrolases"/>
    <property type="match status" value="1"/>
</dbReference>
<sequence>MNNKEIQEKLNKYKLRVKLWEKEFREKNNRIPSKYDIKEAGREIKDAYKMYYKITTSLLSNTLTDALDDEEDRVVATEEISPDISFSSASKTDQLESPSSEVPSPQEKHDLSTPDFEVSQINNKAWGSHLSKKTKGSSAVSKGGTSGKGKTSLASKLSLSMNFTKRNPRKSFSRLNSSTSDKAETPTLSSTSQIPDFETLLSQRSSQIPEIIASEADKKPQSVEKIFDLGWIERCGGKSDNCPEFDPSRISSLNSQNETISGISPVATHGKAQKIETSFAIATKVTKKADSDGSVVEDSEDESVIMSQQSVRHVLKKRRVFSSILNRQAKENENRLKAQQEVEKKVEAVTEKPKEDEKPPKTSRKKTKAQKDVKSKGNHSDSWSEKEDEVPLKLRKTSKKPAKGQGRGRPKKTPRENLPEIHEDDEYLPPLDTEFTKKPSRVGKESLTENEKLFSSYICQTLPAEQDATGDEQRASVKDAAKEKLLKKISSGKANENFVRINMKKKVFVRGKKTINYSRYKKAMWKKKKAASLLDDRGCDGEEFKCFQCGAPGHFAAKCPRNESFPTVPVTEVSEEELVEESDLQTLEDAAQSAREVEEFKDTGKVYLESEQLEDIVKDLEKADVEEIQAAVYPLDQQGNLIETPAEVREALHLFGHKSFRAGQEKAIMRILSGLSTLVTLNTGSGKSLCYQLPALIYSRHGKGMTLVISPLVSLMEDQISGIPSFLKARCLHTNQTPKMRQLVKQELLEGRVDLLLVSPEAVAYGDKKSEFGQILSSMPRIAFVCIDEAHCLSQWSHNFRPSYLMLCKILREKLKISVVLGLTATATNLTRDEIVSQIGVPDGRSGVISDIPLPENLTLTVSSDVKREDALIDLLKSPKFADKSVIIYCTRREVCESVAGRIRTVFSSEKIPTKKRKRTDWIVEAYHAGLVASRRRSIQNAFMSGQLKIVVATIAFGMGINKPDIRGVIHFNMPKNFESYVQEIGRAGRDGEAAHCHLFLDSRRRDKIELQRFIYANSIDRFTLRRLLQKIFIPCACKRDGRRESCPGHEIAFSVDTTVQTLDIAEENISTLLCYLEQDMATIQVLSKAYVRCRVFSYGGAEQLKKAAKSCPPLAMAISMKIKEGKFRSDATSIEFSAVDVAAALGWDSGVVKYQLKNLEWTKMNNQPRRTTISVQFDDIGFRIRAPGNFTDEQMDNTLEMLVNRLQSIFEGLNSVVVPTVDLVLREEMAESSEKLKRIIREYFEKTQVGKIDVTEEPDDTTDEQLERDIRYMVANYPDNNFTGRSLARIFHGISSPNFPAIVWGRCKLWRAHTMTNIHRIIALANATILEMRT</sequence>
<dbReference type="FunFam" id="3.40.50.300:FF:000772">
    <property type="entry name" value="ATP-dependent DNA helicase Q4"/>
    <property type="match status" value="1"/>
</dbReference>
<feature type="compositionally biased region" description="Basic and acidic residues" evidence="15">
    <location>
        <begin position="369"/>
        <end position="392"/>
    </location>
</feature>
<dbReference type="GO" id="GO:0000724">
    <property type="term" value="P:double-strand break repair via homologous recombination"/>
    <property type="evidence" value="ECO:0007669"/>
    <property type="project" value="TreeGrafter"/>
</dbReference>
<feature type="compositionally biased region" description="Polar residues" evidence="15">
    <location>
        <begin position="173"/>
        <end position="195"/>
    </location>
</feature>
<feature type="region of interest" description="Disordered" evidence="15">
    <location>
        <begin position="77"/>
        <end position="195"/>
    </location>
</feature>
<feature type="region of interest" description="Disordered" evidence="15">
    <location>
        <begin position="325"/>
        <end position="445"/>
    </location>
</feature>
<keyword evidence="13" id="KW-0862">Zinc</keyword>
<dbReference type="EC" id="5.6.2.4" evidence="11"/>
<evidence type="ECO:0000256" key="1">
    <source>
        <dbReference type="ARBA" id="ARBA00004123"/>
    </source>
</evidence>
<dbReference type="GO" id="GO:0005524">
    <property type="term" value="F:ATP binding"/>
    <property type="evidence" value="ECO:0007669"/>
    <property type="project" value="UniProtKB-KW"/>
</dbReference>
<dbReference type="EMBL" id="AJWK01000217">
    <property type="status" value="NOT_ANNOTATED_CDS"/>
    <property type="molecule type" value="Genomic_DNA"/>
</dbReference>
<dbReference type="GO" id="GO:0008270">
    <property type="term" value="F:zinc ion binding"/>
    <property type="evidence" value="ECO:0007669"/>
    <property type="project" value="UniProtKB-KW"/>
</dbReference>
<dbReference type="GO" id="GO:0005634">
    <property type="term" value="C:nucleus"/>
    <property type="evidence" value="ECO:0007669"/>
    <property type="project" value="UniProtKB-SubCell"/>
</dbReference>
<dbReference type="PROSITE" id="PS50158">
    <property type="entry name" value="ZF_CCHC"/>
    <property type="match status" value="1"/>
</dbReference>
<feature type="compositionally biased region" description="Basic residues" evidence="15">
    <location>
        <begin position="393"/>
        <end position="412"/>
    </location>
</feature>
<dbReference type="NCBIfam" id="TIGR00614">
    <property type="entry name" value="recQ_fam"/>
    <property type="match status" value="1"/>
</dbReference>
<feature type="compositionally biased region" description="Basic and acidic residues" evidence="15">
    <location>
        <begin position="434"/>
        <end position="445"/>
    </location>
</feature>
<keyword evidence="5 19" id="KW-0347">Helicase</keyword>
<keyword evidence="3" id="KW-0547">Nucleotide-binding</keyword>
<keyword evidence="9" id="KW-0539">Nucleus</keyword>
<evidence type="ECO:0000313" key="19">
    <source>
        <dbReference type="EMBL" id="MBC1169579.1"/>
    </source>
</evidence>
<dbReference type="PROSITE" id="PS51194">
    <property type="entry name" value="HELICASE_CTER"/>
    <property type="match status" value="1"/>
</dbReference>
<dbReference type="Pfam" id="PF00270">
    <property type="entry name" value="DEAD"/>
    <property type="match status" value="1"/>
</dbReference>
<keyword evidence="13" id="KW-0863">Zinc-finger</keyword>
<reference evidence="21" key="1">
    <citation type="submission" date="2012-05" db="EMBL/GenBank/DDBJ databases">
        <title>Whole Genome Assembly of Lutzomyia longipalpis.</title>
        <authorList>
            <person name="Richards S."/>
            <person name="Qu C."/>
            <person name="Dillon R."/>
            <person name="Worley K."/>
            <person name="Scherer S."/>
            <person name="Batterton M."/>
            <person name="Taylor A."/>
            <person name="Hawes A."/>
            <person name="Hernandez B."/>
            <person name="Kovar C."/>
            <person name="Mandapat C."/>
            <person name="Pham C."/>
            <person name="Qu C."/>
            <person name="Jing C."/>
            <person name="Bess C."/>
            <person name="Bandaranaike D."/>
            <person name="Ngo D."/>
            <person name="Ongeri F."/>
            <person name="Arias F."/>
            <person name="Lara F."/>
            <person name="Weissenberger G."/>
            <person name="Kamau G."/>
            <person name="Han H."/>
            <person name="Shen H."/>
            <person name="Dinh H."/>
            <person name="Khalil I."/>
            <person name="Jones J."/>
            <person name="Shafer J."/>
            <person name="Jayaseelan J."/>
            <person name="Quiroz J."/>
            <person name="Blankenburg K."/>
            <person name="Nguyen L."/>
            <person name="Jackson L."/>
            <person name="Francisco L."/>
            <person name="Tang L.-Y."/>
            <person name="Pu L.-L."/>
            <person name="Perales L."/>
            <person name="Lorensuhewa L."/>
            <person name="Munidasa M."/>
            <person name="Coyle M."/>
            <person name="Taylor M."/>
            <person name="Puazo M."/>
            <person name="Firestine M."/>
            <person name="Scheel M."/>
            <person name="Javaid M."/>
            <person name="Wang M."/>
            <person name="Li M."/>
            <person name="Tabassum N."/>
            <person name="Saada N."/>
            <person name="Osuji N."/>
            <person name="Aqrawi P."/>
            <person name="Fu Q."/>
            <person name="Thornton R."/>
            <person name="Raj R."/>
            <person name="Goodspeed R."/>
            <person name="Mata R."/>
            <person name="Najjar R."/>
            <person name="Gubbala S."/>
            <person name="Lee S."/>
            <person name="Denson S."/>
            <person name="Patil S."/>
            <person name="Macmil S."/>
            <person name="Qi S."/>
            <person name="Matskevitch T."/>
            <person name="Palculict T."/>
            <person name="Mathew T."/>
            <person name="Vee V."/>
            <person name="Velamala V."/>
            <person name="Korchina V."/>
            <person name="Cai W."/>
            <person name="Liu W."/>
            <person name="Dai W."/>
            <person name="Zou X."/>
            <person name="Zhu Y."/>
            <person name="Zhang Y."/>
            <person name="Wu Y.-Q."/>
            <person name="Xin Y."/>
            <person name="Nazarath L."/>
            <person name="Kovar C."/>
            <person name="Han Y."/>
            <person name="Muzny D."/>
            <person name="Gibbs R."/>
        </authorList>
    </citation>
    <scope>NUCLEOTIDE SEQUENCE [LARGE SCALE GENOMIC DNA]</scope>
    <source>
        <strain evidence="21">Jacobina</strain>
    </source>
</reference>
<dbReference type="InterPro" id="IPR011545">
    <property type="entry name" value="DEAD/DEAH_box_helicase_dom"/>
</dbReference>
<comment type="catalytic activity">
    <reaction evidence="12">
        <text>ATP + H2O = ADP + phosphate + H(+)</text>
        <dbReference type="Rhea" id="RHEA:13065"/>
        <dbReference type="ChEBI" id="CHEBI:15377"/>
        <dbReference type="ChEBI" id="CHEBI:15378"/>
        <dbReference type="ChEBI" id="CHEBI:30616"/>
        <dbReference type="ChEBI" id="CHEBI:43474"/>
        <dbReference type="ChEBI" id="CHEBI:456216"/>
    </reaction>
</comment>
<evidence type="ECO:0000256" key="10">
    <source>
        <dbReference type="ARBA" id="ARBA00034617"/>
    </source>
</evidence>
<proteinExistence type="inferred from homology"/>
<feature type="region of interest" description="Disordered" evidence="15">
    <location>
        <begin position="287"/>
        <end position="310"/>
    </location>
</feature>
<dbReference type="EnsemblMetazoa" id="LLOJ000078-RA">
    <property type="protein sequence ID" value="LLOJ000078-PA"/>
    <property type="gene ID" value="LLOJ000078"/>
</dbReference>
<evidence type="ECO:0000256" key="11">
    <source>
        <dbReference type="ARBA" id="ARBA00034808"/>
    </source>
</evidence>
<dbReference type="PROSITE" id="PS51192">
    <property type="entry name" value="HELICASE_ATP_BIND_1"/>
    <property type="match status" value="1"/>
</dbReference>
<dbReference type="GO" id="GO:0009378">
    <property type="term" value="F:four-way junction helicase activity"/>
    <property type="evidence" value="ECO:0007669"/>
    <property type="project" value="TreeGrafter"/>
</dbReference>
<dbReference type="CDD" id="cd22289">
    <property type="entry name" value="RecQL4_SLD2_NTD"/>
    <property type="match status" value="1"/>
</dbReference>
<dbReference type="SMART" id="SM00490">
    <property type="entry name" value="HELICc"/>
    <property type="match status" value="1"/>
</dbReference>
<evidence type="ECO:0000256" key="5">
    <source>
        <dbReference type="ARBA" id="ARBA00022806"/>
    </source>
</evidence>
<comment type="subcellular location">
    <subcellularLocation>
        <location evidence="1">Nucleus</location>
    </subcellularLocation>
</comment>
<feature type="compositionally biased region" description="Low complexity" evidence="15">
    <location>
        <begin position="136"/>
        <end position="160"/>
    </location>
</feature>
<dbReference type="GO" id="GO:0043138">
    <property type="term" value="F:3'-5' DNA helicase activity"/>
    <property type="evidence" value="ECO:0007669"/>
    <property type="project" value="UniProtKB-EC"/>
</dbReference>
<dbReference type="VEuPathDB" id="VectorBase:LLOJ000078"/>
<keyword evidence="21" id="KW-1185">Reference proteome</keyword>
<feature type="domain" description="CCHC-type" evidence="16">
    <location>
        <begin position="545"/>
        <end position="561"/>
    </location>
</feature>
<feature type="compositionally biased region" description="Low complexity" evidence="15">
    <location>
        <begin position="96"/>
        <end position="105"/>
    </location>
</feature>
<dbReference type="InterPro" id="IPR027417">
    <property type="entry name" value="P-loop_NTPase"/>
</dbReference>
<dbReference type="Pfam" id="PF00098">
    <property type="entry name" value="zf-CCHC"/>
    <property type="match status" value="1"/>
</dbReference>
<feature type="domain" description="Helicase C-terminal" evidence="18">
    <location>
        <begin position="871"/>
        <end position="1029"/>
    </location>
</feature>
<evidence type="ECO:0000256" key="13">
    <source>
        <dbReference type="PROSITE-ProRule" id="PRU00047"/>
    </source>
</evidence>
<dbReference type="PANTHER" id="PTHR13710:SF108">
    <property type="entry name" value="ATP-DEPENDENT DNA HELICASE Q4"/>
    <property type="match status" value="1"/>
</dbReference>